<dbReference type="InterPro" id="IPR017861">
    <property type="entry name" value="KAE1/TsaD"/>
</dbReference>
<feature type="binding site" evidence="8">
    <location>
        <position position="168"/>
    </location>
    <ligand>
        <name>substrate</name>
    </ligand>
</feature>
<gene>
    <name evidence="8 10" type="primary">tsaD</name>
    <name evidence="10" type="ORF">COW36_12395</name>
</gene>
<dbReference type="EC" id="2.3.1.234" evidence="8"/>
<dbReference type="Pfam" id="PF00814">
    <property type="entry name" value="TsaD"/>
    <property type="match status" value="1"/>
</dbReference>
<evidence type="ECO:0000256" key="6">
    <source>
        <dbReference type="ARBA" id="ARBA00023315"/>
    </source>
</evidence>
<evidence type="ECO:0000256" key="2">
    <source>
        <dbReference type="ARBA" id="ARBA00022679"/>
    </source>
</evidence>
<protein>
    <recommendedName>
        <fullName evidence="8">tRNA N6-adenosine threonylcarbamoyltransferase</fullName>
        <ecNumber evidence="8">2.3.1.234</ecNumber>
    </recommendedName>
    <alternativeName>
        <fullName evidence="8">N6-L-threonylcarbamoyladenine synthase</fullName>
        <shortName evidence="8">t(6)A synthase</shortName>
    </alternativeName>
    <alternativeName>
        <fullName evidence="8">t(6)A37 threonylcarbamoyladenosine biosynthesis protein TsaD</fullName>
    </alternativeName>
    <alternativeName>
        <fullName evidence="8">tRNA threonylcarbamoyladenosine biosynthesis protein TsaD</fullName>
    </alternativeName>
</protein>
<reference evidence="10 11" key="1">
    <citation type="submission" date="2017-09" db="EMBL/GenBank/DDBJ databases">
        <title>Depth-based differentiation of microbial function through sediment-hosted aquifers and enrichment of novel symbionts in the deep terrestrial subsurface.</title>
        <authorList>
            <person name="Probst A.J."/>
            <person name="Ladd B."/>
            <person name="Jarett J.K."/>
            <person name="Geller-Mcgrath D.E."/>
            <person name="Sieber C.M."/>
            <person name="Emerson J.B."/>
            <person name="Anantharaman K."/>
            <person name="Thomas B.C."/>
            <person name="Malmstrom R."/>
            <person name="Stieglmeier M."/>
            <person name="Klingl A."/>
            <person name="Woyke T."/>
            <person name="Ryan C.M."/>
            <person name="Banfield J.F."/>
        </authorList>
    </citation>
    <scope>NUCLEOTIDE SEQUENCE [LARGE SCALE GENOMIC DNA]</scope>
    <source>
        <strain evidence="10">CG17_big_fil_post_rev_8_21_14_2_50_48_46</strain>
    </source>
</reference>
<proteinExistence type="inferred from homology"/>
<keyword evidence="4 8" id="KW-0479">Metal-binding</keyword>
<dbReference type="EMBL" id="PFFQ01000037">
    <property type="protein sequence ID" value="PIW16560.1"/>
    <property type="molecule type" value="Genomic_DNA"/>
</dbReference>
<dbReference type="InterPro" id="IPR000905">
    <property type="entry name" value="Gcp-like_dom"/>
</dbReference>
<dbReference type="SUPFAM" id="SSF53067">
    <property type="entry name" value="Actin-like ATPase domain"/>
    <property type="match status" value="2"/>
</dbReference>
<keyword evidence="6 8" id="KW-0012">Acyltransferase</keyword>
<dbReference type="CDD" id="cd24133">
    <property type="entry name" value="ASKHA_NBD_TsaD_bac"/>
    <property type="match status" value="1"/>
</dbReference>
<dbReference type="Gene3D" id="3.30.420.40">
    <property type="match status" value="2"/>
</dbReference>
<dbReference type="GO" id="GO:0005737">
    <property type="term" value="C:cytoplasm"/>
    <property type="evidence" value="ECO:0007669"/>
    <property type="project" value="UniProtKB-SubCell"/>
</dbReference>
<comment type="catalytic activity">
    <reaction evidence="7 8">
        <text>L-threonylcarbamoyladenylate + adenosine(37) in tRNA = N(6)-L-threonylcarbamoyladenosine(37) in tRNA + AMP + H(+)</text>
        <dbReference type="Rhea" id="RHEA:37059"/>
        <dbReference type="Rhea" id="RHEA-COMP:10162"/>
        <dbReference type="Rhea" id="RHEA-COMP:10163"/>
        <dbReference type="ChEBI" id="CHEBI:15378"/>
        <dbReference type="ChEBI" id="CHEBI:73682"/>
        <dbReference type="ChEBI" id="CHEBI:74411"/>
        <dbReference type="ChEBI" id="CHEBI:74418"/>
        <dbReference type="ChEBI" id="CHEBI:456215"/>
        <dbReference type="EC" id="2.3.1.234"/>
    </reaction>
</comment>
<dbReference type="PANTHER" id="PTHR11735">
    <property type="entry name" value="TRNA N6-ADENOSINE THREONYLCARBAMOYLTRANSFERASE"/>
    <property type="match status" value="1"/>
</dbReference>
<comment type="caution">
    <text evidence="10">The sequence shown here is derived from an EMBL/GenBank/DDBJ whole genome shotgun (WGS) entry which is preliminary data.</text>
</comment>
<keyword evidence="1 8" id="KW-0963">Cytoplasm</keyword>
<evidence type="ECO:0000256" key="1">
    <source>
        <dbReference type="ARBA" id="ARBA00022490"/>
    </source>
</evidence>
<evidence type="ECO:0000313" key="11">
    <source>
        <dbReference type="Proteomes" id="UP000231019"/>
    </source>
</evidence>
<comment type="cofactor">
    <cofactor evidence="8">
        <name>Fe(2+)</name>
        <dbReference type="ChEBI" id="CHEBI:29033"/>
    </cofactor>
    <text evidence="8">Binds 1 Fe(2+) ion per subunit.</text>
</comment>
<feature type="binding site" evidence="8">
    <location>
        <position position="115"/>
    </location>
    <ligand>
        <name>Fe cation</name>
        <dbReference type="ChEBI" id="CHEBI:24875"/>
    </ligand>
</feature>
<comment type="function">
    <text evidence="8">Required for the formation of a threonylcarbamoyl group on adenosine at position 37 (t(6)A37) in tRNAs that read codons beginning with adenine. Is involved in the transfer of the threonylcarbamoyl moiety of threonylcarbamoyl-AMP (TC-AMP) to the N6 group of A37, together with TsaE and TsaB. TsaD likely plays a direct catalytic role in this reaction.</text>
</comment>
<dbReference type="GO" id="GO:0005506">
    <property type="term" value="F:iron ion binding"/>
    <property type="evidence" value="ECO:0007669"/>
    <property type="project" value="UniProtKB-UniRule"/>
</dbReference>
<name>A0A2M7G3V8_9BACT</name>
<dbReference type="NCBIfam" id="TIGR00329">
    <property type="entry name" value="gcp_kae1"/>
    <property type="match status" value="1"/>
</dbReference>
<dbReference type="PANTHER" id="PTHR11735:SF6">
    <property type="entry name" value="TRNA N6-ADENOSINE THREONYLCARBAMOYLTRANSFERASE, MITOCHONDRIAL"/>
    <property type="match status" value="1"/>
</dbReference>
<keyword evidence="3 8" id="KW-0819">tRNA processing</keyword>
<dbReference type="HAMAP" id="MF_01445">
    <property type="entry name" value="TsaD"/>
    <property type="match status" value="1"/>
</dbReference>
<dbReference type="FunFam" id="3.30.420.40:FF:000040">
    <property type="entry name" value="tRNA N6-adenosine threonylcarbamoyltransferase"/>
    <property type="match status" value="1"/>
</dbReference>
<evidence type="ECO:0000256" key="7">
    <source>
        <dbReference type="ARBA" id="ARBA00048117"/>
    </source>
</evidence>
<evidence type="ECO:0000256" key="5">
    <source>
        <dbReference type="ARBA" id="ARBA00023004"/>
    </source>
</evidence>
<evidence type="ECO:0000313" key="10">
    <source>
        <dbReference type="EMBL" id="PIW16560.1"/>
    </source>
</evidence>
<dbReference type="NCBIfam" id="TIGR03723">
    <property type="entry name" value="T6A_TsaD_YgjD"/>
    <property type="match status" value="1"/>
</dbReference>
<feature type="binding site" evidence="8">
    <location>
        <position position="301"/>
    </location>
    <ligand>
        <name>Fe cation</name>
        <dbReference type="ChEBI" id="CHEBI:24875"/>
    </ligand>
</feature>
<keyword evidence="2 8" id="KW-0808">Transferase</keyword>
<feature type="binding site" evidence="8">
    <location>
        <position position="181"/>
    </location>
    <ligand>
        <name>substrate</name>
    </ligand>
</feature>
<comment type="subcellular location">
    <subcellularLocation>
        <location evidence="8">Cytoplasm</location>
    </subcellularLocation>
</comment>
<feature type="binding site" evidence="8">
    <location>
        <position position="111"/>
    </location>
    <ligand>
        <name>Fe cation</name>
        <dbReference type="ChEBI" id="CHEBI:24875"/>
    </ligand>
</feature>
<organism evidence="10 11">
    <name type="scientific">bacterium (Candidatus Blackallbacteria) CG17_big_fil_post_rev_8_21_14_2_50_48_46</name>
    <dbReference type="NCBI Taxonomy" id="2014261"/>
    <lineage>
        <taxon>Bacteria</taxon>
        <taxon>Candidatus Blackallbacteria</taxon>
    </lineage>
</organism>
<evidence type="ECO:0000259" key="9">
    <source>
        <dbReference type="Pfam" id="PF00814"/>
    </source>
</evidence>
<feature type="binding site" evidence="8">
    <location>
        <position position="185"/>
    </location>
    <ligand>
        <name>substrate</name>
    </ligand>
</feature>
<dbReference type="InterPro" id="IPR043129">
    <property type="entry name" value="ATPase_NBD"/>
</dbReference>
<dbReference type="InterPro" id="IPR022450">
    <property type="entry name" value="TsaD"/>
</dbReference>
<dbReference type="GO" id="GO:0002949">
    <property type="term" value="P:tRNA threonylcarbamoyladenosine modification"/>
    <property type="evidence" value="ECO:0007669"/>
    <property type="project" value="UniProtKB-UniRule"/>
</dbReference>
<dbReference type="PRINTS" id="PR00789">
    <property type="entry name" value="OSIALOPTASE"/>
</dbReference>
<dbReference type="GO" id="GO:0061711">
    <property type="term" value="F:tRNA N(6)-L-threonylcarbamoyladenine synthase activity"/>
    <property type="evidence" value="ECO:0007669"/>
    <property type="project" value="UniProtKB-EC"/>
</dbReference>
<accession>A0A2M7G3V8</accession>
<feature type="domain" description="Gcp-like" evidence="9">
    <location>
        <begin position="24"/>
        <end position="307"/>
    </location>
</feature>
<comment type="similarity">
    <text evidence="8">Belongs to the KAE1 / TsaD family.</text>
</comment>
<dbReference type="AlphaFoldDB" id="A0A2M7G3V8"/>
<feature type="binding site" evidence="8">
    <location>
        <begin position="135"/>
        <end position="139"/>
    </location>
    <ligand>
        <name>substrate</name>
    </ligand>
</feature>
<keyword evidence="5 8" id="KW-0408">Iron</keyword>
<dbReference type="Proteomes" id="UP000231019">
    <property type="component" value="Unassembled WGS sequence"/>
</dbReference>
<dbReference type="FunFam" id="3.30.420.40:FF:000012">
    <property type="entry name" value="tRNA N6-adenosine threonylcarbamoyltransferase"/>
    <property type="match status" value="1"/>
</dbReference>
<feature type="binding site" evidence="8">
    <location>
        <position position="273"/>
    </location>
    <ligand>
        <name>substrate</name>
    </ligand>
</feature>
<evidence type="ECO:0000256" key="8">
    <source>
        <dbReference type="HAMAP-Rule" id="MF_01445"/>
    </source>
</evidence>
<evidence type="ECO:0000256" key="3">
    <source>
        <dbReference type="ARBA" id="ARBA00022694"/>
    </source>
</evidence>
<sequence>MIILGIESSCDETAVALVENGRRILSSEIRSQIEEHKIYGGVVPELASRCHVEALHPLLNSALENAGLSYTDVDAIAVTCGPGLQGALLVGVTAAETLAWLIDRPLIGVNHLEGHIYANFLSFPDQIEFPLLVLLVSGGHTQLLQMDGHGMYQVLGGTRDDAIGEAFDKVARLLGLPYPGGPVIDQLAQSGNPEAFPFPRSMLQEQDFSFSGLKTAVLYTVRKLEQNKQELPIADLCASFQSAAIDTLLEKTLRLIETKNIKQLSVTGGVSANSLLRSRLKTASQAQNFQVFMPPLQLCTDNAAMIAACAWYQWQKKPEDMRFKLQTRPRYPLSQI</sequence>
<evidence type="ECO:0000256" key="4">
    <source>
        <dbReference type="ARBA" id="ARBA00022723"/>
    </source>
</evidence>